<evidence type="ECO:0000313" key="2">
    <source>
        <dbReference type="EMBL" id="KAF6019010.1"/>
    </source>
</evidence>
<keyword evidence="1" id="KW-0472">Membrane</keyword>
<keyword evidence="1" id="KW-0812">Transmembrane</keyword>
<dbReference type="Gene3D" id="3.30.420.10">
    <property type="entry name" value="Ribonuclease H-like superfamily/Ribonuclease H"/>
    <property type="match status" value="1"/>
</dbReference>
<dbReference type="GO" id="GO:0003676">
    <property type="term" value="F:nucleic acid binding"/>
    <property type="evidence" value="ECO:0007669"/>
    <property type="project" value="InterPro"/>
</dbReference>
<proteinExistence type="predicted"/>
<dbReference type="AlphaFoldDB" id="A0A7J7IYR4"/>
<sequence>MFLCLLLVNVCMLSFTYLMVLLLHCKDHKAELRKFLLSYRSTPHSVTGVSPAELMLGRKLQTKLPCLEKSNRLDEEVRDRQAVAQEKSKSYLSNQAHMPDVSIGDEVLIRQNKTASSVQHMILSLNRLLANKGQRS</sequence>
<feature type="transmembrane region" description="Helical" evidence="1">
    <location>
        <begin position="6"/>
        <end position="25"/>
    </location>
</feature>
<dbReference type="PANTHER" id="PTHR37984">
    <property type="entry name" value="PROTEIN CBG26694"/>
    <property type="match status" value="1"/>
</dbReference>
<dbReference type="Proteomes" id="UP000593567">
    <property type="component" value="Unassembled WGS sequence"/>
</dbReference>
<dbReference type="OrthoDB" id="6287653at2759"/>
<organism evidence="2 3">
    <name type="scientific">Bugula neritina</name>
    <name type="common">Brown bryozoan</name>
    <name type="synonym">Sertularia neritina</name>
    <dbReference type="NCBI Taxonomy" id="10212"/>
    <lineage>
        <taxon>Eukaryota</taxon>
        <taxon>Metazoa</taxon>
        <taxon>Spiralia</taxon>
        <taxon>Lophotrochozoa</taxon>
        <taxon>Bryozoa</taxon>
        <taxon>Gymnolaemata</taxon>
        <taxon>Cheilostomatida</taxon>
        <taxon>Flustrina</taxon>
        <taxon>Buguloidea</taxon>
        <taxon>Bugulidae</taxon>
        <taxon>Bugula</taxon>
    </lineage>
</organism>
<name>A0A7J7IYR4_BUGNE</name>
<evidence type="ECO:0000313" key="3">
    <source>
        <dbReference type="Proteomes" id="UP000593567"/>
    </source>
</evidence>
<comment type="caution">
    <text evidence="2">The sequence shown here is derived from an EMBL/GenBank/DDBJ whole genome shotgun (WGS) entry which is preliminary data.</text>
</comment>
<keyword evidence="1" id="KW-1133">Transmembrane helix</keyword>
<gene>
    <name evidence="2" type="ORF">EB796_022686</name>
</gene>
<dbReference type="EMBL" id="VXIV02003259">
    <property type="protein sequence ID" value="KAF6019010.1"/>
    <property type="molecule type" value="Genomic_DNA"/>
</dbReference>
<protein>
    <submittedName>
        <fullName evidence="2">Uncharacterized protein</fullName>
    </submittedName>
</protein>
<dbReference type="InterPro" id="IPR036397">
    <property type="entry name" value="RNaseH_sf"/>
</dbReference>
<reference evidence="2" key="1">
    <citation type="submission" date="2020-06" db="EMBL/GenBank/DDBJ databases">
        <title>Draft genome of Bugula neritina, a colonial animal packing powerful symbionts and potential medicines.</title>
        <authorList>
            <person name="Rayko M."/>
        </authorList>
    </citation>
    <scope>NUCLEOTIDE SEQUENCE [LARGE SCALE GENOMIC DNA]</scope>
    <source>
        <strain evidence="2">Kwan_BN1</strain>
    </source>
</reference>
<dbReference type="PANTHER" id="PTHR37984:SF5">
    <property type="entry name" value="PROTEIN NYNRIN-LIKE"/>
    <property type="match status" value="1"/>
</dbReference>
<accession>A0A7J7IYR4</accession>
<dbReference type="InterPro" id="IPR050951">
    <property type="entry name" value="Retrovirus_Pol_polyprotein"/>
</dbReference>
<keyword evidence="3" id="KW-1185">Reference proteome</keyword>
<evidence type="ECO:0000256" key="1">
    <source>
        <dbReference type="SAM" id="Phobius"/>
    </source>
</evidence>